<accession>X1AAE8</accession>
<organism evidence="1">
    <name type="scientific">marine sediment metagenome</name>
    <dbReference type="NCBI Taxonomy" id="412755"/>
    <lineage>
        <taxon>unclassified sequences</taxon>
        <taxon>metagenomes</taxon>
        <taxon>ecological metagenomes</taxon>
    </lineage>
</organism>
<comment type="caution">
    <text evidence="1">The sequence shown here is derived from an EMBL/GenBank/DDBJ whole genome shotgun (WGS) entry which is preliminary data.</text>
</comment>
<dbReference type="AlphaFoldDB" id="X1AAE8"/>
<proteinExistence type="predicted"/>
<protein>
    <recommendedName>
        <fullName evidence="2">Peptidase C39 domain-containing protein</fullName>
    </recommendedName>
</protein>
<sequence>MIINLIKQPDNSNLCGQACVAMIAGISLDESIKLFNSRGTTTTKNIYYALWKRGISCSDKAVRIKNDNKPELCIVLIHCTGCKNTHWCIWNNNKYYDPVRGIRRKLDIDQRETSFIRINQ</sequence>
<dbReference type="EMBL" id="BART01017523">
    <property type="protein sequence ID" value="GAG78734.1"/>
    <property type="molecule type" value="Genomic_DNA"/>
</dbReference>
<reference evidence="1" key="1">
    <citation type="journal article" date="2014" name="Front. Microbiol.">
        <title>High frequency of phylogenetically diverse reductive dehalogenase-homologous genes in deep subseafloor sedimentary metagenomes.</title>
        <authorList>
            <person name="Kawai M."/>
            <person name="Futagami T."/>
            <person name="Toyoda A."/>
            <person name="Takaki Y."/>
            <person name="Nishi S."/>
            <person name="Hori S."/>
            <person name="Arai W."/>
            <person name="Tsubouchi T."/>
            <person name="Morono Y."/>
            <person name="Uchiyama I."/>
            <person name="Ito T."/>
            <person name="Fujiyama A."/>
            <person name="Inagaki F."/>
            <person name="Takami H."/>
        </authorList>
    </citation>
    <scope>NUCLEOTIDE SEQUENCE</scope>
    <source>
        <strain evidence="1">Expedition CK06-06</strain>
    </source>
</reference>
<evidence type="ECO:0000313" key="1">
    <source>
        <dbReference type="EMBL" id="GAG78734.1"/>
    </source>
</evidence>
<name>X1AAE8_9ZZZZ</name>
<evidence type="ECO:0008006" key="2">
    <source>
        <dbReference type="Google" id="ProtNLM"/>
    </source>
</evidence>
<gene>
    <name evidence="1" type="ORF">S01H4_33324</name>
</gene>